<gene>
    <name evidence="2" type="ORF">Fcan01_20102</name>
</gene>
<name>A0A226DIG0_FOLCA</name>
<evidence type="ECO:0000256" key="1">
    <source>
        <dbReference type="SAM" id="Phobius"/>
    </source>
</evidence>
<feature type="transmembrane region" description="Helical" evidence="1">
    <location>
        <begin position="267"/>
        <end position="288"/>
    </location>
</feature>
<feature type="transmembrane region" description="Helical" evidence="1">
    <location>
        <begin position="80"/>
        <end position="100"/>
    </location>
</feature>
<keyword evidence="1" id="KW-1133">Transmembrane helix</keyword>
<dbReference type="Proteomes" id="UP000198287">
    <property type="component" value="Unassembled WGS sequence"/>
</dbReference>
<dbReference type="EMBL" id="LNIX01000018">
    <property type="protein sequence ID" value="OXA45325.1"/>
    <property type="molecule type" value="Genomic_DNA"/>
</dbReference>
<dbReference type="AlphaFoldDB" id="A0A226DIG0"/>
<accession>A0A226DIG0</accession>
<keyword evidence="1" id="KW-0812">Transmembrane</keyword>
<keyword evidence="3" id="KW-1185">Reference proteome</keyword>
<feature type="transmembrane region" description="Helical" evidence="1">
    <location>
        <begin position="182"/>
        <end position="200"/>
    </location>
</feature>
<comment type="caution">
    <text evidence="2">The sequence shown here is derived from an EMBL/GenBank/DDBJ whole genome shotgun (WGS) entry which is preliminary data.</text>
</comment>
<evidence type="ECO:0000313" key="3">
    <source>
        <dbReference type="Proteomes" id="UP000198287"/>
    </source>
</evidence>
<evidence type="ECO:0008006" key="4">
    <source>
        <dbReference type="Google" id="ProtNLM"/>
    </source>
</evidence>
<proteinExistence type="predicted"/>
<feature type="transmembrane region" description="Helical" evidence="1">
    <location>
        <begin position="294"/>
        <end position="327"/>
    </location>
</feature>
<feature type="transmembrane region" description="Helical" evidence="1">
    <location>
        <begin position="49"/>
        <end position="68"/>
    </location>
</feature>
<evidence type="ECO:0000313" key="2">
    <source>
        <dbReference type="EMBL" id="OXA45325.1"/>
    </source>
</evidence>
<feature type="transmembrane region" description="Helical" evidence="1">
    <location>
        <begin position="206"/>
        <end position="227"/>
    </location>
</feature>
<keyword evidence="1" id="KW-0472">Membrane</keyword>
<feature type="transmembrane region" description="Helical" evidence="1">
    <location>
        <begin position="140"/>
        <end position="161"/>
    </location>
</feature>
<protein>
    <recommendedName>
        <fullName evidence="4">Odorant receptor</fullName>
    </recommendedName>
</protein>
<sequence length="388" mass="43563">MLSRGQSYFWYWVYPMKLCNLSFCIPYKYDEKSESLQLLGSRSRPIYKTTVLSQVVYLFLMCAHLLLNRDKIALHNFLKGAVIIFAYMTSGVGRLTFFIWEDEGLSLLNGFLQFERNLLKKFDNLSDKIRSGATYAKATFVLANASCASMGIVVGIQLYFAPCTPPYLVSMRSTCLMPGSQGSLDFLGMIFILIDAGMYFHGAPPAALIIASYLLGMGASLQEYLSVISGDVFSTQRQRETQAITSFRKYTECRLLVTQMNLMFKNLFIPGLYSVASNGIVFALYVIIRLHGVISLAGLSFFIMILMDFALTVAVDLAAVGHVYSISAHVSEKWKKMEYLGRRSEARKIAKSFPPLKIRFGNNYVDHLTSLTVLDHCLSLTVSLLLMT</sequence>
<dbReference type="OrthoDB" id="8297494at2759"/>
<feature type="transmembrane region" description="Helical" evidence="1">
    <location>
        <begin position="9"/>
        <end position="29"/>
    </location>
</feature>
<organism evidence="2 3">
    <name type="scientific">Folsomia candida</name>
    <name type="common">Springtail</name>
    <dbReference type="NCBI Taxonomy" id="158441"/>
    <lineage>
        <taxon>Eukaryota</taxon>
        <taxon>Metazoa</taxon>
        <taxon>Ecdysozoa</taxon>
        <taxon>Arthropoda</taxon>
        <taxon>Hexapoda</taxon>
        <taxon>Collembola</taxon>
        <taxon>Entomobryomorpha</taxon>
        <taxon>Isotomoidea</taxon>
        <taxon>Isotomidae</taxon>
        <taxon>Proisotominae</taxon>
        <taxon>Folsomia</taxon>
    </lineage>
</organism>
<reference evidence="2 3" key="1">
    <citation type="submission" date="2015-12" db="EMBL/GenBank/DDBJ databases">
        <title>The genome of Folsomia candida.</title>
        <authorList>
            <person name="Faddeeva A."/>
            <person name="Derks M.F."/>
            <person name="Anvar Y."/>
            <person name="Smit S."/>
            <person name="Van Straalen N."/>
            <person name="Roelofs D."/>
        </authorList>
    </citation>
    <scope>NUCLEOTIDE SEQUENCE [LARGE SCALE GENOMIC DNA]</scope>
    <source>
        <strain evidence="2 3">VU population</strain>
        <tissue evidence="2">Whole body</tissue>
    </source>
</reference>